<dbReference type="GO" id="GO:0055085">
    <property type="term" value="P:transmembrane transport"/>
    <property type="evidence" value="ECO:0007669"/>
    <property type="project" value="InterPro"/>
</dbReference>
<proteinExistence type="predicted"/>
<evidence type="ECO:0000313" key="6">
    <source>
        <dbReference type="Proteomes" id="UP000526892"/>
    </source>
</evidence>
<dbReference type="InterPro" id="IPR018389">
    <property type="entry name" value="DctP_fam"/>
</dbReference>
<keyword evidence="3" id="KW-0479">Metal-binding</keyword>
<dbReference type="PIRSF" id="PIRSF039026">
    <property type="entry name" value="SiaP"/>
    <property type="match status" value="1"/>
</dbReference>
<feature type="binding site" evidence="3">
    <location>
        <position position="212"/>
    </location>
    <ligand>
        <name>substrate</name>
    </ligand>
</feature>
<dbReference type="GO" id="GO:0046872">
    <property type="term" value="F:metal ion binding"/>
    <property type="evidence" value="ECO:0007669"/>
    <property type="project" value="UniProtKB-KW"/>
</dbReference>
<dbReference type="GO" id="GO:0031317">
    <property type="term" value="C:tripartite ATP-independent periplasmic transporter complex"/>
    <property type="evidence" value="ECO:0007669"/>
    <property type="project" value="InterPro"/>
</dbReference>
<comment type="caution">
    <text evidence="5">The sequence shown here is derived from an EMBL/GenBank/DDBJ whole genome shotgun (WGS) entry which is preliminary data.</text>
</comment>
<dbReference type="NCBIfam" id="NF037995">
    <property type="entry name" value="TRAP_S1"/>
    <property type="match status" value="1"/>
</dbReference>
<dbReference type="Gene3D" id="3.40.190.170">
    <property type="entry name" value="Bacterial extracellular solute-binding protein, family 7"/>
    <property type="match status" value="1"/>
</dbReference>
<evidence type="ECO:0000256" key="1">
    <source>
        <dbReference type="ARBA" id="ARBA00022729"/>
    </source>
</evidence>
<gene>
    <name evidence="5" type="primary">dctP</name>
    <name evidence="5" type="ORF">HZS80_04680</name>
</gene>
<dbReference type="Pfam" id="PF03480">
    <property type="entry name" value="DctP"/>
    <property type="match status" value="1"/>
</dbReference>
<evidence type="ECO:0000256" key="3">
    <source>
        <dbReference type="PIRSR" id="PIRSR039026-2"/>
    </source>
</evidence>
<evidence type="ECO:0000256" key="2">
    <source>
        <dbReference type="PIRSR" id="PIRSR039026-1"/>
    </source>
</evidence>
<dbReference type="PANTHER" id="PTHR33376">
    <property type="match status" value="1"/>
</dbReference>
<reference evidence="5 6" key="1">
    <citation type="journal article" date="2003" name="Extremophiles">
        <title>Halomonas glaciei sp. nov. isolated from fast ice of Adelie Land, Antarctica.</title>
        <authorList>
            <person name="Reddy G.S."/>
            <person name="Raghavan P.U."/>
            <person name="Sarita N.B."/>
            <person name="Prakash J.S."/>
            <person name="Nagesh N."/>
            <person name="Delille D."/>
            <person name="Shivaji S."/>
        </authorList>
    </citation>
    <scope>NUCLEOTIDE SEQUENCE [LARGE SCALE GENOMIC DNA]</scope>
    <source>
        <strain evidence="5 6">DD39</strain>
    </source>
</reference>
<evidence type="ECO:0000256" key="4">
    <source>
        <dbReference type="SAM" id="SignalP"/>
    </source>
</evidence>
<feature type="signal peptide" evidence="4">
    <location>
        <begin position="1"/>
        <end position="28"/>
    </location>
</feature>
<dbReference type="AlphaFoldDB" id="A0A7Z0LR02"/>
<dbReference type="Proteomes" id="UP000526892">
    <property type="component" value="Unassembled WGS sequence"/>
</dbReference>
<dbReference type="InterPro" id="IPR026289">
    <property type="entry name" value="SBP_TakP-like"/>
</dbReference>
<name>A0A7Z0LR02_9GAMM</name>
<protein>
    <submittedName>
        <fullName evidence="5">TRAP transporter substrate-binding protein DctP</fullName>
    </submittedName>
</protein>
<dbReference type="PANTHER" id="PTHR33376:SF5">
    <property type="entry name" value="EXTRACYTOPLASMIC SOLUTE RECEPTOR PROTEIN"/>
    <property type="match status" value="1"/>
</dbReference>
<feature type="binding site" evidence="2">
    <location>
        <position position="153"/>
    </location>
    <ligand>
        <name>substrate</name>
    </ligand>
</feature>
<dbReference type="InterPro" id="IPR038404">
    <property type="entry name" value="TRAP_DctP_sf"/>
</dbReference>
<feature type="binding site" evidence="2">
    <location>
        <position position="174"/>
    </location>
    <ligand>
        <name>substrate</name>
    </ligand>
</feature>
<dbReference type="EMBL" id="JACCDE010000004">
    <property type="protein sequence ID" value="NYS77017.1"/>
    <property type="molecule type" value="Genomic_DNA"/>
</dbReference>
<keyword evidence="6" id="KW-1185">Reference proteome</keyword>
<feature type="chain" id="PRO_5031017754" evidence="4">
    <location>
        <begin position="29"/>
        <end position="370"/>
    </location>
</feature>
<accession>A0A7Z0LR02</accession>
<sequence>MSYNSKKFFGGIAISLTAMGALSSQALAQQSWTMTSTWPDSISLVEIDRRWAETVNKLVGDELQINFRAGGTLMPSTEVFDAIETGGIEAAGDSPVYWAGNSPAFSLLGTTLSLFTAVDYLNWIQERGGFELYQEVYGQYGMVYLPHGVVNNEAGFMGRTEIKSLADLDGKRLRISGRDQGRVLEQLGGSQVTLAGGEVYQAIERGVVDAAEFSTPGVNYSAGFEEVVEHWAVPGWHQSASVVGVMINKQAWDALSEETQEILKIAAESNLAWSLSRSEMESTEATAKFLESGVTINRYSDEDLEKIQNVANEVFLRGACEDPSYAKVIHSMIKYVDEYAVWRDVSVPFNMSRVNNNLPSLEEIESCMDQ</sequence>
<feature type="binding site" evidence="3">
    <location>
        <position position="238"/>
    </location>
    <ligand>
        <name>substrate</name>
    </ligand>
</feature>
<feature type="binding site" evidence="3">
    <location>
        <position position="213"/>
    </location>
    <ligand>
        <name>Na(+)</name>
        <dbReference type="ChEBI" id="CHEBI:29101"/>
    </ligand>
</feature>
<keyword evidence="1 4" id="KW-0732">Signal</keyword>
<dbReference type="Gene3D" id="3.40.190.10">
    <property type="entry name" value="Periplasmic binding protein-like II"/>
    <property type="match status" value="1"/>
</dbReference>
<organism evidence="5 6">
    <name type="scientific">Vreelandella glaciei</name>
    <dbReference type="NCBI Taxonomy" id="186761"/>
    <lineage>
        <taxon>Bacteria</taxon>
        <taxon>Pseudomonadati</taxon>
        <taxon>Pseudomonadota</taxon>
        <taxon>Gammaproteobacteria</taxon>
        <taxon>Oceanospirillales</taxon>
        <taxon>Halomonadaceae</taxon>
        <taxon>Vreelandella</taxon>
    </lineage>
</organism>
<evidence type="ECO:0000313" key="5">
    <source>
        <dbReference type="EMBL" id="NYS77017.1"/>
    </source>
</evidence>